<comment type="similarity">
    <text evidence="2 11">Belongs to the bacterial histone-like protein family.</text>
</comment>
<dbReference type="PANTHER" id="PTHR33175:SF13">
    <property type="entry name" value="HISTONE-LIKE PROTEIN"/>
    <property type="match status" value="1"/>
</dbReference>
<dbReference type="SUPFAM" id="SSF47729">
    <property type="entry name" value="IHF-like DNA-binding proteins"/>
    <property type="match status" value="1"/>
</dbReference>
<evidence type="ECO:0000256" key="10">
    <source>
        <dbReference type="ARBA" id="ARBA00046140"/>
    </source>
</evidence>
<keyword evidence="7 12" id="KW-0238">DNA-binding</keyword>
<evidence type="ECO:0000313" key="13">
    <source>
        <dbReference type="Proteomes" id="UP000298264"/>
    </source>
</evidence>
<proteinExistence type="inferred from homology"/>
<dbReference type="RefSeq" id="WP_109022414.1">
    <property type="nucleotide sequence ID" value="NZ_RQHV01000002.1"/>
</dbReference>
<sequence>MATATPTPLKKSELLSELAESTGLTKKAVAAFLDTFVELAYKETKKNGVFVIPGLGKLVKRNRPKRKGRNPATGEAIQIPAKTVVKFNLSKTCKDAVVPPKK</sequence>
<dbReference type="Proteomes" id="UP000298264">
    <property type="component" value="Unassembled WGS sequence"/>
</dbReference>
<gene>
    <name evidence="12" type="ORF">EHS11_00670</name>
</gene>
<comment type="caution">
    <text evidence="12">The sequence shown here is derived from an EMBL/GenBank/DDBJ whole genome shotgun (WGS) entry which is preliminary data.</text>
</comment>
<dbReference type="InterPro" id="IPR010992">
    <property type="entry name" value="IHF-like_DNA-bd_dom_sf"/>
</dbReference>
<dbReference type="EMBL" id="RQHV01000002">
    <property type="protein sequence ID" value="TGN14540.1"/>
    <property type="molecule type" value="Genomic_DNA"/>
</dbReference>
<dbReference type="GO" id="GO:0030527">
    <property type="term" value="F:structural constituent of chromatin"/>
    <property type="evidence" value="ECO:0007669"/>
    <property type="project" value="InterPro"/>
</dbReference>
<dbReference type="GO" id="GO:0005829">
    <property type="term" value="C:cytosol"/>
    <property type="evidence" value="ECO:0007669"/>
    <property type="project" value="TreeGrafter"/>
</dbReference>
<dbReference type="PANTHER" id="PTHR33175">
    <property type="entry name" value="DNA-BINDING PROTEIN HU"/>
    <property type="match status" value="1"/>
</dbReference>
<evidence type="ECO:0000256" key="8">
    <source>
        <dbReference type="ARBA" id="ARBA00033120"/>
    </source>
</evidence>
<comment type="subcellular location">
    <subcellularLocation>
        <location evidence="1">Virion</location>
    </subcellularLocation>
</comment>
<dbReference type="OrthoDB" id="331625at2"/>
<keyword evidence="6" id="KW-0426">Late protein</keyword>
<protein>
    <recommendedName>
        <fullName evidence="4">Viral histone-like protein</fullName>
    </recommendedName>
    <alternativeName>
        <fullName evidence="9">DNA-binding protein pA104R</fullName>
    </alternativeName>
    <alternativeName>
        <fullName evidence="8">pA104R</fullName>
    </alternativeName>
</protein>
<evidence type="ECO:0000256" key="11">
    <source>
        <dbReference type="RuleBase" id="RU003939"/>
    </source>
</evidence>
<evidence type="ECO:0000256" key="1">
    <source>
        <dbReference type="ARBA" id="ARBA00004328"/>
    </source>
</evidence>
<reference evidence="12" key="1">
    <citation type="journal article" date="2019" name="PLoS Negl. Trop. Dis.">
        <title>Revisiting the worldwide diversity of Leptospira species in the environment.</title>
        <authorList>
            <person name="Vincent A.T."/>
            <person name="Schiettekatte O."/>
            <person name="Bourhy P."/>
            <person name="Veyrier F.J."/>
            <person name="Picardeau M."/>
        </authorList>
    </citation>
    <scope>NUCLEOTIDE SEQUENCE [LARGE SCALE GENOMIC DNA]</scope>
    <source>
        <strain evidence="12">201400974</strain>
    </source>
</reference>
<evidence type="ECO:0000256" key="4">
    <source>
        <dbReference type="ARBA" id="ARBA00016145"/>
    </source>
</evidence>
<dbReference type="AlphaFoldDB" id="A0A4R9LVC8"/>
<comment type="subunit">
    <text evidence="3">Homodimer.</text>
</comment>
<dbReference type="GO" id="GO:0003677">
    <property type="term" value="F:DNA binding"/>
    <property type="evidence" value="ECO:0007669"/>
    <property type="project" value="UniProtKB-KW"/>
</dbReference>
<organism evidence="12 13">
    <name type="scientific">Leptospira ilyithenensis</name>
    <dbReference type="NCBI Taxonomy" id="2484901"/>
    <lineage>
        <taxon>Bacteria</taxon>
        <taxon>Pseudomonadati</taxon>
        <taxon>Spirochaetota</taxon>
        <taxon>Spirochaetia</taxon>
        <taxon>Leptospirales</taxon>
        <taxon>Leptospiraceae</taxon>
        <taxon>Leptospira</taxon>
    </lineage>
</organism>
<dbReference type="Pfam" id="PF00216">
    <property type="entry name" value="Bac_DNA_binding"/>
    <property type="match status" value="1"/>
</dbReference>
<dbReference type="GO" id="GO:0006260">
    <property type="term" value="P:DNA replication"/>
    <property type="evidence" value="ECO:0007669"/>
    <property type="project" value="UniProtKB-KW"/>
</dbReference>
<keyword evidence="13" id="KW-1185">Reference proteome</keyword>
<evidence type="ECO:0000256" key="7">
    <source>
        <dbReference type="ARBA" id="ARBA00023125"/>
    </source>
</evidence>
<evidence type="ECO:0000256" key="9">
    <source>
        <dbReference type="ARBA" id="ARBA00033227"/>
    </source>
</evidence>
<accession>A0A4R9LVC8</accession>
<evidence type="ECO:0000256" key="3">
    <source>
        <dbReference type="ARBA" id="ARBA00011738"/>
    </source>
</evidence>
<name>A0A4R9LVC8_9LEPT</name>
<dbReference type="PRINTS" id="PR01727">
    <property type="entry name" value="DNABINDINGHU"/>
</dbReference>
<comment type="function">
    <text evidence="10">DNA-binding protein that plays a critical role in nucleoid compaction, genome replication and DNA replication and transcription. Binds to both ssDNA and dsDNA with a binding site covering about 15 nucleotides. Displays DNA-supercoiling activity only when associated with the viral DNA topoisomerase 2.</text>
</comment>
<evidence type="ECO:0000256" key="2">
    <source>
        <dbReference type="ARBA" id="ARBA00010529"/>
    </source>
</evidence>
<dbReference type="Gene3D" id="4.10.520.10">
    <property type="entry name" value="IHF-like DNA-binding proteins"/>
    <property type="match status" value="1"/>
</dbReference>
<dbReference type="CDD" id="cd00591">
    <property type="entry name" value="HU_IHF"/>
    <property type="match status" value="1"/>
</dbReference>
<keyword evidence="5" id="KW-0235">DNA replication</keyword>
<evidence type="ECO:0000256" key="6">
    <source>
        <dbReference type="ARBA" id="ARBA00022921"/>
    </source>
</evidence>
<dbReference type="SMART" id="SM00411">
    <property type="entry name" value="BHL"/>
    <property type="match status" value="1"/>
</dbReference>
<evidence type="ECO:0000256" key="5">
    <source>
        <dbReference type="ARBA" id="ARBA00022705"/>
    </source>
</evidence>
<dbReference type="InterPro" id="IPR000119">
    <property type="entry name" value="Hist_DNA-bd"/>
</dbReference>
<evidence type="ECO:0000313" key="12">
    <source>
        <dbReference type="EMBL" id="TGN14540.1"/>
    </source>
</evidence>